<dbReference type="RefSeq" id="WP_013172197.1">
    <property type="nucleotide sequence ID" value="NC_014219.1"/>
</dbReference>
<dbReference type="EMBL" id="CP001791">
    <property type="protein sequence ID" value="ADH98773.1"/>
    <property type="molecule type" value="Genomic_DNA"/>
</dbReference>
<evidence type="ECO:0000256" key="1">
    <source>
        <dbReference type="SAM" id="SignalP"/>
    </source>
</evidence>
<dbReference type="AlphaFoldDB" id="D6XSI7"/>
<dbReference type="HOGENOM" id="CLU_1544561_0_0_9"/>
<dbReference type="OrthoDB" id="2450230at2"/>
<keyword evidence="3" id="KW-1185">Reference proteome</keyword>
<dbReference type="STRING" id="439292.Bsel_1261"/>
<dbReference type="KEGG" id="bse:Bsel_1261"/>
<dbReference type="PROSITE" id="PS51257">
    <property type="entry name" value="PROKAR_LIPOPROTEIN"/>
    <property type="match status" value="1"/>
</dbReference>
<proteinExistence type="predicted"/>
<protein>
    <recommendedName>
        <fullName evidence="4">Lipoprotein</fullName>
    </recommendedName>
</protein>
<dbReference type="Proteomes" id="UP000000271">
    <property type="component" value="Chromosome"/>
</dbReference>
<reference evidence="2" key="1">
    <citation type="submission" date="2009-10" db="EMBL/GenBank/DDBJ databases">
        <title>Complete sequence of Bacillus selenitireducens MLS10.</title>
        <authorList>
            <consortium name="US DOE Joint Genome Institute"/>
            <person name="Lucas S."/>
            <person name="Copeland A."/>
            <person name="Lapidus A."/>
            <person name="Glavina del Rio T."/>
            <person name="Dalin E."/>
            <person name="Tice H."/>
            <person name="Bruce D."/>
            <person name="Goodwin L."/>
            <person name="Pitluck S."/>
            <person name="Sims D."/>
            <person name="Brettin T."/>
            <person name="Detter J.C."/>
            <person name="Han C."/>
            <person name="Larimer F."/>
            <person name="Land M."/>
            <person name="Hauser L."/>
            <person name="Kyrpides N."/>
            <person name="Ovchinnikova G."/>
            <person name="Stolz J."/>
        </authorList>
    </citation>
    <scope>NUCLEOTIDE SEQUENCE [LARGE SCALE GENOMIC DNA]</scope>
    <source>
        <strain evidence="2">MLS10</strain>
    </source>
</reference>
<evidence type="ECO:0000313" key="3">
    <source>
        <dbReference type="Proteomes" id="UP000000271"/>
    </source>
</evidence>
<gene>
    <name evidence="2" type="ordered locus">Bsel_1261</name>
</gene>
<evidence type="ECO:0008006" key="4">
    <source>
        <dbReference type="Google" id="ProtNLM"/>
    </source>
</evidence>
<feature type="signal peptide" evidence="1">
    <location>
        <begin position="1"/>
        <end position="26"/>
    </location>
</feature>
<feature type="chain" id="PRO_5003090690" description="Lipoprotein" evidence="1">
    <location>
        <begin position="27"/>
        <end position="173"/>
    </location>
</feature>
<keyword evidence="1" id="KW-0732">Signal</keyword>
<organism evidence="2 3">
    <name type="scientific">Bacillus selenitireducens (strain ATCC 700615 / DSM 15326 / MLS10)</name>
    <dbReference type="NCBI Taxonomy" id="439292"/>
    <lineage>
        <taxon>Bacteria</taxon>
        <taxon>Bacillati</taxon>
        <taxon>Bacillota</taxon>
        <taxon>Bacilli</taxon>
        <taxon>Bacillales</taxon>
        <taxon>Bacillaceae</taxon>
        <taxon>Salisediminibacterium</taxon>
    </lineage>
</organism>
<accession>D6XSI7</accession>
<name>D6XSI7_BACIE</name>
<sequence length="173" mass="19692">MMKKRWMGFAAAATLFITAVSGCAVSEEQIEEEARALIEQKMSGDPNDTNASDEGLEFYSDRAIDIEHVNEFNYVLSANDMTYLLFKNDDIDYADPNEIEKDLMLDNEVIVLETFTNEASVDGYIVVTQFDEDLYRLIVAVDGRKMTTVLGIEDLQDHAEFMFDFVYSMAEDE</sequence>
<evidence type="ECO:0000313" key="2">
    <source>
        <dbReference type="EMBL" id="ADH98773.1"/>
    </source>
</evidence>